<feature type="compositionally biased region" description="Low complexity" evidence="5">
    <location>
        <begin position="561"/>
        <end position="579"/>
    </location>
</feature>
<dbReference type="CDD" id="cd22398">
    <property type="entry name" value="KH-I_FUBP_rpt3"/>
    <property type="match status" value="1"/>
</dbReference>
<dbReference type="SMART" id="SM00322">
    <property type="entry name" value="KH"/>
    <property type="match status" value="4"/>
</dbReference>
<keyword evidence="2" id="KW-0677">Repeat</keyword>
<dbReference type="InterPro" id="IPR004088">
    <property type="entry name" value="KH_dom_type_1"/>
</dbReference>
<dbReference type="CDD" id="cd22399">
    <property type="entry name" value="KH-I_FUBP_rpt4"/>
    <property type="match status" value="1"/>
</dbReference>
<sequence>MDMAGSMQISTLGAAGHIGIGGNTIPPAGPGEVVAETMEVPDHCVGLVIGRGGEQISQIQSQTNCRVQMSGESDSNRMRQCTLQGSKAAVDKARSLINDVIQRAGNRPPPNRPGHTFEANMGGANRQITFEMSIPGAKCGLVIGKGGETIKNIQEQAGVKMVMIQESQDSGTMPKPLRIIGEPEKVENARRLVEEILQSREDHPPGGQRFGFPGGQYGIGQRSVGEVIVPRASVGMIIGKGGETIKRLAAESGAKIQFKPDEDQTTADRCAVIQGTSEQIAKATHFISELVHKSGAGGGSEMFYMHVPSNKTGLVIGKGGETIKQICAESGAHVELSRDPPPNASEKVFIIKGTPYQIHHAQHIIRIKVGDISPGTPVPQFHVQGAPGTAGDTYGVGQAAGPAGPQGYGNGTNQFGAAGVGAQPAGQWNNNFGHQQPDPSQAAWAQQYYGQQSQQQTGYQQPGYSTQFQQPGAQPQAAQTSAAPTVNPQTGQPDYSAQWVEYYRSMGMHEQAALIENQLKQNAAAAAAAAQPAAQPARPAQPTYAGYGAQPVSGAQNQFSYGGPPQAQPQAGYQFPQQY</sequence>
<evidence type="ECO:0000313" key="7">
    <source>
        <dbReference type="EMBL" id="VDD95122.1"/>
    </source>
</evidence>
<feature type="region of interest" description="Disordered" evidence="5">
    <location>
        <begin position="533"/>
        <end position="579"/>
    </location>
</feature>
<dbReference type="PANTHER" id="PTHR10288">
    <property type="entry name" value="KH DOMAIN CONTAINING RNA BINDING PROTEIN"/>
    <property type="match status" value="1"/>
</dbReference>
<proteinExistence type="predicted"/>
<dbReference type="GO" id="GO:0005634">
    <property type="term" value="C:nucleus"/>
    <property type="evidence" value="ECO:0007669"/>
    <property type="project" value="UniProtKB-SubCell"/>
</dbReference>
<feature type="compositionally biased region" description="Polar residues" evidence="5">
    <location>
        <begin position="428"/>
        <end position="439"/>
    </location>
</feature>
<organism evidence="9">
    <name type="scientific">Enterobius vermicularis</name>
    <name type="common">Human pinworm</name>
    <dbReference type="NCBI Taxonomy" id="51028"/>
    <lineage>
        <taxon>Eukaryota</taxon>
        <taxon>Metazoa</taxon>
        <taxon>Ecdysozoa</taxon>
        <taxon>Nematoda</taxon>
        <taxon>Chromadorea</taxon>
        <taxon>Rhabditida</taxon>
        <taxon>Spirurina</taxon>
        <taxon>Oxyuridomorpha</taxon>
        <taxon>Oxyuroidea</taxon>
        <taxon>Oxyuridae</taxon>
        <taxon>Enterobius</taxon>
    </lineage>
</organism>
<dbReference type="CDD" id="cd22397">
    <property type="entry name" value="KH-I_FUBP_rpt2"/>
    <property type="match status" value="1"/>
</dbReference>
<dbReference type="Gene3D" id="3.30.1370.10">
    <property type="entry name" value="K Homology domain, type 1"/>
    <property type="match status" value="4"/>
</dbReference>
<feature type="domain" description="K Homology" evidence="6">
    <location>
        <begin position="126"/>
        <end position="198"/>
    </location>
</feature>
<dbReference type="EMBL" id="UXUI01010351">
    <property type="protein sequence ID" value="VDD95122.1"/>
    <property type="molecule type" value="Genomic_DNA"/>
</dbReference>
<dbReference type="InterPro" id="IPR015096">
    <property type="entry name" value="FUBP_C"/>
</dbReference>
<comment type="subcellular location">
    <subcellularLocation>
        <location evidence="1">Nucleus</location>
    </subcellularLocation>
</comment>
<feature type="domain" description="K Homology" evidence="6">
    <location>
        <begin position="221"/>
        <end position="292"/>
    </location>
</feature>
<dbReference type="Proteomes" id="UP000274131">
    <property type="component" value="Unassembled WGS sequence"/>
</dbReference>
<evidence type="ECO:0000256" key="3">
    <source>
        <dbReference type="ARBA" id="ARBA00023242"/>
    </source>
</evidence>
<reference evidence="9" key="1">
    <citation type="submission" date="2017-02" db="UniProtKB">
        <authorList>
            <consortium name="WormBaseParasite"/>
        </authorList>
    </citation>
    <scope>IDENTIFICATION</scope>
</reference>
<gene>
    <name evidence="7" type="ORF">EVEC_LOCUS9873</name>
</gene>
<feature type="compositionally biased region" description="Low complexity" evidence="5">
    <location>
        <begin position="414"/>
        <end position="427"/>
    </location>
</feature>
<dbReference type="InterPro" id="IPR004087">
    <property type="entry name" value="KH_dom"/>
</dbReference>
<dbReference type="WBParaSite" id="EVEC_0001053001-mRNA-1">
    <property type="protein sequence ID" value="EVEC_0001053001-mRNA-1"/>
    <property type="gene ID" value="EVEC_0001053001"/>
</dbReference>
<dbReference type="GO" id="GO:0003723">
    <property type="term" value="F:RNA binding"/>
    <property type="evidence" value="ECO:0007669"/>
    <property type="project" value="UniProtKB-UniRule"/>
</dbReference>
<feature type="domain" description="K Homology" evidence="6">
    <location>
        <begin position="299"/>
        <end position="370"/>
    </location>
</feature>
<feature type="region of interest" description="Disordered" evidence="5">
    <location>
        <begin position="405"/>
        <end position="492"/>
    </location>
</feature>
<keyword evidence="3" id="KW-0539">Nucleus</keyword>
<evidence type="ECO:0000259" key="6">
    <source>
        <dbReference type="SMART" id="SM00322"/>
    </source>
</evidence>
<feature type="compositionally biased region" description="Low complexity" evidence="5">
    <location>
        <begin position="533"/>
        <end position="542"/>
    </location>
</feature>
<evidence type="ECO:0000313" key="8">
    <source>
        <dbReference type="Proteomes" id="UP000274131"/>
    </source>
</evidence>
<dbReference type="SUPFAM" id="SSF54791">
    <property type="entry name" value="Eukaryotic type KH-domain (KH-domain type I)"/>
    <property type="match status" value="4"/>
</dbReference>
<evidence type="ECO:0000313" key="9">
    <source>
        <dbReference type="WBParaSite" id="EVEC_0001053001-mRNA-1"/>
    </source>
</evidence>
<dbReference type="Pfam" id="PF09005">
    <property type="entry name" value="FUBP_C"/>
    <property type="match status" value="1"/>
</dbReference>
<reference evidence="7 8" key="2">
    <citation type="submission" date="2018-10" db="EMBL/GenBank/DDBJ databases">
        <authorList>
            <consortium name="Pathogen Informatics"/>
        </authorList>
    </citation>
    <scope>NUCLEOTIDE SEQUENCE [LARGE SCALE GENOMIC DNA]</scope>
</reference>
<dbReference type="Pfam" id="PF00013">
    <property type="entry name" value="KH_1"/>
    <property type="match status" value="4"/>
</dbReference>
<feature type="domain" description="K Homology" evidence="6">
    <location>
        <begin position="32"/>
        <end position="102"/>
    </location>
</feature>
<accession>A0A0N4VI77</accession>
<dbReference type="OrthoDB" id="5204190at2759"/>
<protein>
    <submittedName>
        <fullName evidence="9">Far upstream element-binding protein 1</fullName>
    </submittedName>
</protein>
<dbReference type="GO" id="GO:0006355">
    <property type="term" value="P:regulation of DNA-templated transcription"/>
    <property type="evidence" value="ECO:0007669"/>
    <property type="project" value="InterPro"/>
</dbReference>
<dbReference type="STRING" id="51028.A0A0N4VI77"/>
<evidence type="ECO:0000256" key="2">
    <source>
        <dbReference type="ARBA" id="ARBA00022737"/>
    </source>
</evidence>
<keyword evidence="4" id="KW-0694">RNA-binding</keyword>
<name>A0A0N4VI77_ENTVE</name>
<evidence type="ECO:0000256" key="5">
    <source>
        <dbReference type="SAM" id="MobiDB-lite"/>
    </source>
</evidence>
<dbReference type="InterPro" id="IPR036612">
    <property type="entry name" value="KH_dom_type_1_sf"/>
</dbReference>
<feature type="compositionally biased region" description="Low complexity" evidence="5">
    <location>
        <begin position="440"/>
        <end position="485"/>
    </location>
</feature>
<evidence type="ECO:0000256" key="4">
    <source>
        <dbReference type="PROSITE-ProRule" id="PRU00117"/>
    </source>
</evidence>
<keyword evidence="8" id="KW-1185">Reference proteome</keyword>
<dbReference type="AlphaFoldDB" id="A0A0N4VI77"/>
<dbReference type="PROSITE" id="PS50084">
    <property type="entry name" value="KH_TYPE_1"/>
    <property type="match status" value="4"/>
</dbReference>
<evidence type="ECO:0000256" key="1">
    <source>
        <dbReference type="ARBA" id="ARBA00004123"/>
    </source>
</evidence>